<organism evidence="4 5">
    <name type="scientific">Biomphalaria glabrata</name>
    <name type="common">Bloodfluke planorb</name>
    <name type="synonym">Freshwater snail</name>
    <dbReference type="NCBI Taxonomy" id="6526"/>
    <lineage>
        <taxon>Eukaryota</taxon>
        <taxon>Metazoa</taxon>
        <taxon>Spiralia</taxon>
        <taxon>Lophotrochozoa</taxon>
        <taxon>Mollusca</taxon>
        <taxon>Gastropoda</taxon>
        <taxon>Heterobranchia</taxon>
        <taxon>Euthyneura</taxon>
        <taxon>Panpulmonata</taxon>
        <taxon>Hygrophila</taxon>
        <taxon>Lymnaeoidea</taxon>
        <taxon>Planorbidae</taxon>
        <taxon>Biomphalaria</taxon>
    </lineage>
</organism>
<keyword evidence="2" id="KW-0812">Transmembrane</keyword>
<keyword evidence="4" id="KW-1185">Reference proteome</keyword>
<dbReference type="RefSeq" id="XP_055882807.1">
    <property type="nucleotide sequence ID" value="XM_056026832.1"/>
</dbReference>
<feature type="transmembrane region" description="Helical" evidence="2">
    <location>
        <begin position="773"/>
        <end position="790"/>
    </location>
</feature>
<feature type="signal peptide" evidence="3">
    <location>
        <begin position="1"/>
        <end position="23"/>
    </location>
</feature>
<feature type="chain" id="PRO_5044702751" evidence="3">
    <location>
        <begin position="24"/>
        <end position="942"/>
    </location>
</feature>
<dbReference type="RefSeq" id="XP_055882808.1">
    <property type="nucleotide sequence ID" value="XM_056026833.1"/>
</dbReference>
<feature type="transmembrane region" description="Helical" evidence="2">
    <location>
        <begin position="482"/>
        <end position="500"/>
    </location>
</feature>
<keyword evidence="2" id="KW-1133">Transmembrane helix</keyword>
<evidence type="ECO:0000313" key="8">
    <source>
        <dbReference type="RefSeq" id="XP_055882808.1"/>
    </source>
</evidence>
<feature type="transmembrane region" description="Helical" evidence="2">
    <location>
        <begin position="418"/>
        <end position="440"/>
    </location>
</feature>
<feature type="transmembrane region" description="Helical" evidence="2">
    <location>
        <begin position="367"/>
        <end position="388"/>
    </location>
</feature>
<dbReference type="RefSeq" id="XP_055882806.1">
    <property type="nucleotide sequence ID" value="XM_056026831.1"/>
</dbReference>
<evidence type="ECO:0000256" key="3">
    <source>
        <dbReference type="SAM" id="SignalP"/>
    </source>
</evidence>
<dbReference type="RefSeq" id="XP_055882805.1">
    <property type="nucleotide sequence ID" value="XM_056026830.1"/>
</dbReference>
<gene>
    <name evidence="5 6 7 8" type="primary">LOC106051643</name>
</gene>
<dbReference type="Proteomes" id="UP001165740">
    <property type="component" value="Chromosome 4"/>
</dbReference>
<proteinExistence type="predicted"/>
<dbReference type="OrthoDB" id="6096173at2759"/>
<feature type="transmembrane region" description="Helical" evidence="2">
    <location>
        <begin position="210"/>
        <end position="233"/>
    </location>
</feature>
<feature type="transmembrane region" description="Helical" evidence="2">
    <location>
        <begin position="587"/>
        <end position="603"/>
    </location>
</feature>
<feature type="transmembrane region" description="Helical" evidence="2">
    <location>
        <begin position="747"/>
        <end position="767"/>
    </location>
</feature>
<protein>
    <submittedName>
        <fullName evidence="5 6">Uncharacterized protein LOC106051643 isoform X1</fullName>
    </submittedName>
</protein>
<reference evidence="5 6" key="1">
    <citation type="submission" date="2025-04" db="UniProtKB">
        <authorList>
            <consortium name="RefSeq"/>
        </authorList>
    </citation>
    <scope>IDENTIFICATION</scope>
</reference>
<evidence type="ECO:0000256" key="1">
    <source>
        <dbReference type="SAM" id="MobiDB-lite"/>
    </source>
</evidence>
<keyword evidence="2" id="KW-0472">Membrane</keyword>
<feature type="region of interest" description="Disordered" evidence="1">
    <location>
        <begin position="869"/>
        <end position="895"/>
    </location>
</feature>
<feature type="transmembrane region" description="Helical" evidence="2">
    <location>
        <begin position="506"/>
        <end position="528"/>
    </location>
</feature>
<evidence type="ECO:0000313" key="6">
    <source>
        <dbReference type="RefSeq" id="XP_055882806.1"/>
    </source>
</evidence>
<accession>A0A9W3A6F7</accession>
<sequence>MELTKVSVVLSMLAWTLLTTTSGQCISSTPFPCTFKLLYNKTFVDNIVQYLDQDSYTVILEYILNLTNVGPDFDLVKRTSPDAFQPWRWFRTQGKASSQLLLIYHYYYGLLKPMMAVSISELRVDLVVSPKDCFSNVTREDAEVMIRNYLLQDFNIDSKTAKHSFKYSDDVEICTARIGSNAGWGKLIYRCCGCDSDDSLYCHDVSEDGWVWALKVFIVVLTVFFCLYMPVLIPKAYIVSTYSYDPKDDLKFQIVITKNAERYSNLESAALIQSSCLKHMKAFLEEVKKLEIDHMTTVSVKKLELSISEEKIFVENGQTVKTLRALFNGLIRCKIQRSEPLKECCNTPACGTHCCTKCPRWSSWLRALRTILVLSILALPSVPFMYAMCVNGLDYQVLSQAFREKGLKSTFDFYTGPIVGKVIVGFVSVMYVLHGLIIVIDGASNQSINKLYTEVLNEDGKKERVRRRMQLMQRIIKKGCLPVKRFGAIFVPCWILMVLLSPLPVLLTFLISSPMVQVIIQLVKRILLRARMLKDNPKSAMRMYNRCEMFLFFFTAIFMVVVLTFGANFLVHVLVMTIVMIVVEAELMYRVLPVVFIMVIYIRDSYSTIGKKFDAFLGTIFNYVSNKQIDEMRREAFKPSDEQENKIFNIPADIDVQSNPSDENTADETTVTVSPSKMRHPKLTPLFDLKDGALRFKMKQFLVFLDNNDNLYISKKFLFHCSTVDCTGAPGTLGENYINATMEFFKIGVFILFIFLVIMAYGSIYYISPTNHLFITLITGLIPLIIKNIFSGGNTIPTVNTSNFRFQAQFKEKVETFNQCWTVEDIHLKPREYNNDDIDHVLRLEQFPENKSDVDLLVVSINDEFNQSLSVGQRPKSHDSSRGQGDSLRSHGDERALLEVTSNPVSNREIAFTDRPSMKVKTILADISVPKSKSTDVHQTNV</sequence>
<name>A0A9W3A6F7_BIOGL</name>
<evidence type="ECO:0000313" key="5">
    <source>
        <dbReference type="RefSeq" id="XP_055882805.1"/>
    </source>
</evidence>
<dbReference type="AlphaFoldDB" id="A0A9W3A6F7"/>
<evidence type="ECO:0000313" key="4">
    <source>
        <dbReference type="Proteomes" id="UP001165740"/>
    </source>
</evidence>
<dbReference type="OMA" id="HAFFHEM"/>
<keyword evidence="3" id="KW-0732">Signal</keyword>
<feature type="transmembrane region" description="Helical" evidence="2">
    <location>
        <begin position="549"/>
        <end position="581"/>
    </location>
</feature>
<evidence type="ECO:0000256" key="2">
    <source>
        <dbReference type="SAM" id="Phobius"/>
    </source>
</evidence>
<dbReference type="GeneID" id="106051643"/>
<evidence type="ECO:0000313" key="7">
    <source>
        <dbReference type="RefSeq" id="XP_055882807.1"/>
    </source>
</evidence>